<sequence>MPGKNKHLLRYLEPKIRQLLTKKFSGLILGPRQVGKTTLVRDLLEKFDNKIEIFLQNPKVRLETEVDPSAIIRQVKASRIKPLVFVDEAQKVPEIFDSAQFLIDEGSAQFIFTGSSARKLKRSKVNLLPGRIKRFHLDPLLWGELGWIKKSSLGDLTLKNINRKTGYTFEDSLIFGSLPLIISLSDEDKRDIIKSYAEIYIEEEIRAEAISRKIGAFSRFLELAARESGTSPNFSKLSNESGVSQPAVKEFYRILEDTLIAERVDPYLKNARKRILSMSRYYFFDLGVRNSLAKIPLEKNTIHAQKGVLFEHAVILEIIRRIKVLNKNYKVCFWRTAGGAEVDCIIDRGSSVIPIEIKSSKYISASEIKGLKIFLNDYRKLASHGYVITMGEKPERVSDNITAIPWFYL</sequence>
<accession>A0A0G1CC16</accession>
<dbReference type="InterPro" id="IPR041682">
    <property type="entry name" value="AAA_14"/>
</dbReference>
<proteinExistence type="predicted"/>
<gene>
    <name evidence="3" type="ORF">UV09_C0008G0039</name>
</gene>
<dbReference type="PANTHER" id="PTHR43566">
    <property type="entry name" value="CONSERVED PROTEIN"/>
    <property type="match status" value="1"/>
</dbReference>
<dbReference type="Pfam" id="PF13635">
    <property type="entry name" value="DUF4143"/>
    <property type="match status" value="1"/>
</dbReference>
<dbReference type="SUPFAM" id="SSF52540">
    <property type="entry name" value="P-loop containing nucleoside triphosphate hydrolases"/>
    <property type="match status" value="1"/>
</dbReference>
<organism evidence="3 4">
    <name type="scientific">Candidatus Gottesmanbacteria bacterium GW2011_GWA2_42_18</name>
    <dbReference type="NCBI Taxonomy" id="1618442"/>
    <lineage>
        <taxon>Bacteria</taxon>
        <taxon>Candidatus Gottesmaniibacteriota</taxon>
    </lineage>
</organism>
<feature type="domain" description="AAA" evidence="1">
    <location>
        <begin position="27"/>
        <end position="145"/>
    </location>
</feature>
<evidence type="ECO:0000313" key="3">
    <source>
        <dbReference type="EMBL" id="KKS47173.1"/>
    </source>
</evidence>
<protein>
    <recommendedName>
        <fullName evidence="5">AAA+ ATPase domain-containing protein</fullName>
    </recommendedName>
</protein>
<evidence type="ECO:0000259" key="1">
    <source>
        <dbReference type="Pfam" id="PF13173"/>
    </source>
</evidence>
<dbReference type="Gene3D" id="3.40.50.300">
    <property type="entry name" value="P-loop containing nucleotide triphosphate hydrolases"/>
    <property type="match status" value="1"/>
</dbReference>
<dbReference type="AlphaFoldDB" id="A0A0G1CC16"/>
<dbReference type="Proteomes" id="UP000034320">
    <property type="component" value="Unassembled WGS sequence"/>
</dbReference>
<feature type="domain" description="DUF4143" evidence="2">
    <location>
        <begin position="203"/>
        <end position="360"/>
    </location>
</feature>
<comment type="caution">
    <text evidence="3">The sequence shown here is derived from an EMBL/GenBank/DDBJ whole genome shotgun (WGS) entry which is preliminary data.</text>
</comment>
<dbReference type="EMBL" id="LCDD01000008">
    <property type="protein sequence ID" value="KKS47173.1"/>
    <property type="molecule type" value="Genomic_DNA"/>
</dbReference>
<dbReference type="InterPro" id="IPR027417">
    <property type="entry name" value="P-loop_NTPase"/>
</dbReference>
<dbReference type="InterPro" id="IPR025420">
    <property type="entry name" value="DUF4143"/>
</dbReference>
<evidence type="ECO:0000259" key="2">
    <source>
        <dbReference type="Pfam" id="PF13635"/>
    </source>
</evidence>
<name>A0A0G1CC16_9BACT</name>
<evidence type="ECO:0008006" key="5">
    <source>
        <dbReference type="Google" id="ProtNLM"/>
    </source>
</evidence>
<dbReference type="Pfam" id="PF13173">
    <property type="entry name" value="AAA_14"/>
    <property type="match status" value="1"/>
</dbReference>
<dbReference type="PATRIC" id="fig|1618442.3.peg.434"/>
<dbReference type="PANTHER" id="PTHR43566:SF2">
    <property type="entry name" value="DUF4143 DOMAIN-CONTAINING PROTEIN"/>
    <property type="match status" value="1"/>
</dbReference>
<reference evidence="3 4" key="1">
    <citation type="journal article" date="2015" name="Nature">
        <title>rRNA introns, odd ribosomes, and small enigmatic genomes across a large radiation of phyla.</title>
        <authorList>
            <person name="Brown C.T."/>
            <person name="Hug L.A."/>
            <person name="Thomas B.C."/>
            <person name="Sharon I."/>
            <person name="Castelle C.J."/>
            <person name="Singh A."/>
            <person name="Wilkins M.J."/>
            <person name="Williams K.H."/>
            <person name="Banfield J.F."/>
        </authorList>
    </citation>
    <scope>NUCLEOTIDE SEQUENCE [LARGE SCALE GENOMIC DNA]</scope>
</reference>
<evidence type="ECO:0000313" key="4">
    <source>
        <dbReference type="Proteomes" id="UP000034320"/>
    </source>
</evidence>